<dbReference type="Gene3D" id="3.40.47.10">
    <property type="match status" value="1"/>
</dbReference>
<dbReference type="InterPro" id="IPR032088">
    <property type="entry name" value="SAT"/>
</dbReference>
<organism evidence="14 15">
    <name type="scientific">Diplodia seriata</name>
    <dbReference type="NCBI Taxonomy" id="420778"/>
    <lineage>
        <taxon>Eukaryota</taxon>
        <taxon>Fungi</taxon>
        <taxon>Dikarya</taxon>
        <taxon>Ascomycota</taxon>
        <taxon>Pezizomycotina</taxon>
        <taxon>Dothideomycetes</taxon>
        <taxon>Dothideomycetes incertae sedis</taxon>
        <taxon>Botryosphaeriales</taxon>
        <taxon>Botryosphaeriaceae</taxon>
        <taxon>Diplodia</taxon>
    </lineage>
</organism>
<dbReference type="Gene3D" id="1.10.1200.10">
    <property type="entry name" value="ACP-like"/>
    <property type="match status" value="3"/>
</dbReference>
<dbReference type="Pfam" id="PF21089">
    <property type="entry name" value="PKS_DH_N"/>
    <property type="match status" value="1"/>
</dbReference>
<dbReference type="InterPro" id="IPR001375">
    <property type="entry name" value="Peptidase_S9_cat"/>
</dbReference>
<feature type="domain" description="Carrier" evidence="10">
    <location>
        <begin position="1650"/>
        <end position="1726"/>
    </location>
</feature>
<dbReference type="PANTHER" id="PTHR43775:SF21">
    <property type="entry name" value="NON-REDUCING POLYKETIDE SYNTHASE AUSA-RELATED"/>
    <property type="match status" value="1"/>
</dbReference>
<evidence type="ECO:0000256" key="6">
    <source>
        <dbReference type="ARBA" id="ARBA00022679"/>
    </source>
</evidence>
<comment type="pathway">
    <text evidence="1">Secondary metabolite biosynthesis; terpenoid biosynthesis.</text>
</comment>
<dbReference type="InterPro" id="IPR016039">
    <property type="entry name" value="Thiolase-like"/>
</dbReference>
<name>A0A1S8B2Y8_9PEZI</name>
<evidence type="ECO:0000259" key="13">
    <source>
        <dbReference type="PROSITE" id="PS52019"/>
    </source>
</evidence>
<evidence type="ECO:0000256" key="7">
    <source>
        <dbReference type="ARBA" id="ARBA00023268"/>
    </source>
</evidence>
<evidence type="ECO:0000256" key="5">
    <source>
        <dbReference type="ARBA" id="ARBA00022603"/>
    </source>
</evidence>
<dbReference type="EMBL" id="MSZU01000115">
    <property type="protein sequence ID" value="OMP81764.1"/>
    <property type="molecule type" value="Genomic_DNA"/>
</dbReference>
<dbReference type="InterPro" id="IPR036736">
    <property type="entry name" value="ACP-like_sf"/>
</dbReference>
<dbReference type="InterPro" id="IPR020807">
    <property type="entry name" value="PKS_DH"/>
</dbReference>
<dbReference type="InterPro" id="IPR020841">
    <property type="entry name" value="PKS_Beta-ketoAc_synthase_dom"/>
</dbReference>
<dbReference type="OrthoDB" id="429813at2759"/>
<feature type="region of interest" description="N-terminal hotdog fold" evidence="8">
    <location>
        <begin position="1285"/>
        <end position="1415"/>
    </location>
</feature>
<dbReference type="InterPro" id="IPR029063">
    <property type="entry name" value="SAM-dependent_MTases_sf"/>
</dbReference>
<feature type="compositionally biased region" description="Low complexity" evidence="9">
    <location>
        <begin position="1597"/>
        <end position="1636"/>
    </location>
</feature>
<dbReference type="Pfam" id="PF00109">
    <property type="entry name" value="ketoacyl-synt"/>
    <property type="match status" value="1"/>
</dbReference>
<evidence type="ECO:0000259" key="11">
    <source>
        <dbReference type="PROSITE" id="PS51387"/>
    </source>
</evidence>
<dbReference type="GO" id="GO:0071949">
    <property type="term" value="F:FAD binding"/>
    <property type="evidence" value="ECO:0007669"/>
    <property type="project" value="InterPro"/>
</dbReference>
<dbReference type="Proteomes" id="UP000190776">
    <property type="component" value="Unassembled WGS sequence"/>
</dbReference>
<dbReference type="SMART" id="SM00827">
    <property type="entry name" value="PKS_AT"/>
    <property type="match status" value="1"/>
</dbReference>
<sequence>MSSSKFRQKSSVAIFCPQSKAPEKDYLDQLQRFLTEHEQLRRLGEDVKRLRETWDIIAARRADIAGLAQGPRYLRALHDWVETGASAPVANAMSGILSLPLLVVIQTCQYFQYLRLAGLTHAEFLDGLKVGGAQGYCGGLLPAIAVACAKDEDEVVAMAAVAMRIALVVGAYGELGDDENLPGPTTIVVRLRHEGQGEDIVRGFPGAYVSAVTDPKTISIVGPVPTLERVSAHARERGLLVQGMHLRGKVHNPENAELAKELCELCDEFESLTLPACSQLQAPVYSNITGRPLRDCSLTHEAVRTILASRCEWWTLLNELAQALKATGVQAHTFAMFGIGDCVPLTPFHQAALKISKIDVHRTIREAELKDYRLPEDAIAIVGAACRLPGASSLEELWELMAAGTSKAEEIRPDRIPLAASFRASQDRKFTSKRTFFGNFVDDVDGFDHAFFRTNPKEAAYMDPQQRILLELAYQAMDSAGYLRTHRRAAGDDVGCFIGASFNEYLDNTSAHAPTAYTSTGTIRAFLCGRISYHFGWSGPAEVIDTACSASLVAIHRACRAIAGGECSMALAGGVNVMSGVHNFLDLGKAGFLSPTGQCKPFDANADGYCRADGAGLVVLKSLRHALADGDDVLGVIPGVATNQGGLSPSITVPHSAAQVALYRRILKQAGMKAEHVSYVECHGTGTQAGDPLEMASVRDVFCQAGDRQAVGLHVGSLKGNIGHCETAAGVASLLKVLAMLQQGRIPPLASFRTLNPKIPALAPDRLAVARQVERWDAPVRAACVNSYGAAGSNAALLCVELPRSTANKTTPTTTQVWPVVVSAASTKSLELYCGALDRHLAKHPELSLGDVAFTLAERRQRHRYRFTATATDLPSFRAALQSTTRSVVDTAATKDTPRPVVLAFGGQSKQTIGLSRALYDSSPRLQAYIAECDGLLVGMGYPSILPALFETEPLDSIIALQTGTFAVQYASARCWLDAGLRVDAVVGHSFGELTALAVSGALSLQSGLKVVAARAALMATKWGEERGCMLAVHAGRDVVQRLIDTVGSESLEVACYNAPASQVVVGAAAAVARAEEVLASDHHFAGVRCQRVDVTHGFHSRFTEPLLPELAALADSLAFVEPRIPLEMCVPDSAASQRPAPARIAQHAREPVYFADAVRRVEARLGPRCVWLEAGTDSPIVSMAKRAVARPDDHLFVGMRFAGAKAPESVLPDVTNALWREGLDVSFWPWLGGPVEAGVAVAPVWLPPYEFARSSAWVKNVDRAVEALETAQKASKDLVPAAAAPAVEKPPLLVTPRGPGMDFTVNVCSTRFREIVSGHAVRSRPLCPASMYMECAVMALQQHLGPRFAGALSFEDLSFEQPLGVDASRDVTVVLQDVEAGAWSFQLRSVAKADPRQRVSTHGRGKVRLGKPPRLQGYQHLVSERVADIANAPDAETLLSKRAYGLFSQVVTYAPLLRGIQSITMHGTRAIARIQVPSPHVAPDESSAVGPCDTVSLDTFIQVVGLLINSSDACIANHVFVATGVESAALSAACDFLQGGTAWTVYAAFRSTGDTTASGDVFVLTPAGEVAAAIMDVKFTRLPIATLEKLLDSANPSSSSPPHAVATPRRPAAQQQPAVPSAQAVPQLVSSSASSDDGGEDVIATPPGELDDSSLRKIIATYTGAAADAIAANSTMADLGVDSLAAVEFAEDLSQQFGKDIAAPDLLGCDLGALARLCLTLEPKPRTKARAAGPSPPPVAEMLPIVDVVQSVGTGPGRDRLLKIVGDACGAPVADIRDSETLRDLGVDSLAAVELKSEIEEAFAVEVDENVVHLDSTIAEIVAYLGIGNNAGMAAAAPSSSATPSSSSLAAAPAVQAAVQVSGGDATIRPRVLQIISDACGAAVSSMRDEETLRDLGVDSLAAVELKGELEDAFGADLDDNLLDLSIAETITSCGGAAVSASVPSSAPVSTSTTSSTVPYESVAVPADLGSPFDALVASERTYPAKAAECGFEAFETAVAPAQDALMLAYMVEALAELGVDLRSMEKGQLLPAVRYKSKHAYDRLMQRVWIILEKHGLVETKGEAERVRGDAECPKRGSAELLARLQRDFPAYRCDFTLMDLTGSQLARCLAGKQDPVGLLFKTRQSQAILEDFYLNSPMLATATGMLVDTVANAVSSSKATSTVRILEVGAGFGGTTRKLVQTLQKLGRPVSYTFTDISPTLVNHALKKFADQYPWLRFQTWNMEHAPPPALAAAGPFDIVIGTNCVHATADRTATLARLKQLLHPSSGFIVLSEVTDVVDWYDIVYGLLDSWWLDAGGAYALQPPEAWVRCFKHAGFPQVTYSQGPTAALNTQRLLIASMRTDAVPQRALPRPVAETIVYKSVDGVDIEADVFWPQNPPASAMGVAIMIHGGGHMTLSRAAVRPYQTAFLLAHGILPVSIDYRLCPEVDLVAGPIADTLDAYKWVKTALPLLARRRGVLVDADRVAVVGWSSGGHLAMTTAWMTGDVAPPRAVLAFYAPTDFESGDLDRRRAEEYPERSMEMRDIVKALPKTPITGYDGDGTTDSTGLGWVRPGDPRSELVLSLFKEGNGLPLLLNGLPDGEDGDDWTRWPDAERVAAISPLAQVRRGRYRVPTFVIHGTRDEIVPYASARAFVDALGREGVEGRLLTVQGARHIHDVALRPGSESNFAYGHNKLIIKYASNNSIPFLGTGGGHGYTTTTSALQNGINVDLSAFDSVSVDESASTMTIGGAVTFGDILDPVFAAGKEIQTGSCSCVGMVGATLGGGIGPYQGVHGLIIDALDSVTIVTGTGDIVNASASENSDLFWGIRGAGQNFGIITSATYTLHDQTNGGSALNGDFLFAASENATIFQILADFAGNQPDALALTTAIQYSSTFNSTVIMVNTVYAGAEAEGRQVLAPLLDATSLQSNVTTIPWNRLIHENRFGADALGCIAGLNQAAYGLNLYEYDVATHQAALDAYIGFYAATGLTTSYMVAEMFPTKVTLQTADDAAAYPYRDTLAYLFSGFTTDEQVSAIADFALERRAAFVELNGAKGLEVYVNYAHGDEGREAWYTAEKLSKLESIKSTWDPSNLFNFTNGFTY</sequence>
<dbReference type="Pfam" id="PF16073">
    <property type="entry name" value="SAT"/>
    <property type="match status" value="1"/>
</dbReference>
<dbReference type="SMART" id="SM00823">
    <property type="entry name" value="PKS_PP"/>
    <property type="match status" value="3"/>
</dbReference>
<dbReference type="InterPro" id="IPR016035">
    <property type="entry name" value="Acyl_Trfase/lysoPLipase"/>
</dbReference>
<dbReference type="InterPro" id="IPR049551">
    <property type="entry name" value="PKS_DH_C"/>
</dbReference>
<accession>A0A1S8B2Y8</accession>
<dbReference type="SUPFAM" id="SSF53335">
    <property type="entry name" value="S-adenosyl-L-methionine-dependent methyltransferases"/>
    <property type="match status" value="1"/>
</dbReference>
<dbReference type="InterPro" id="IPR029058">
    <property type="entry name" value="AB_hydrolase_fold"/>
</dbReference>
<proteinExistence type="inferred from homology"/>
<evidence type="ECO:0000256" key="1">
    <source>
        <dbReference type="ARBA" id="ARBA00004721"/>
    </source>
</evidence>
<dbReference type="Pfam" id="PF14765">
    <property type="entry name" value="PS-DH"/>
    <property type="match status" value="1"/>
</dbReference>
<dbReference type="InterPro" id="IPR013094">
    <property type="entry name" value="AB_hydrolase_3"/>
</dbReference>
<comment type="caution">
    <text evidence="14">The sequence shown here is derived from an EMBL/GenBank/DDBJ whole genome shotgun (WGS) entry which is preliminary data.</text>
</comment>
<dbReference type="PROSITE" id="PS50075">
    <property type="entry name" value="CARRIER"/>
    <property type="match status" value="3"/>
</dbReference>
<dbReference type="PROSITE" id="PS52019">
    <property type="entry name" value="PKS_MFAS_DH"/>
    <property type="match status" value="1"/>
</dbReference>
<dbReference type="InterPro" id="IPR001227">
    <property type="entry name" value="Ac_transferase_dom_sf"/>
</dbReference>
<feature type="region of interest" description="Disordered" evidence="9">
    <location>
        <begin position="1593"/>
        <end position="1650"/>
    </location>
</feature>
<dbReference type="SUPFAM" id="SSF55048">
    <property type="entry name" value="Probable ACP-binding domain of malonyl-CoA ACP transacylase"/>
    <property type="match status" value="1"/>
</dbReference>
<dbReference type="Gene3D" id="3.30.465.10">
    <property type="match status" value="1"/>
</dbReference>
<evidence type="ECO:0000313" key="15">
    <source>
        <dbReference type="Proteomes" id="UP000190776"/>
    </source>
</evidence>
<dbReference type="GO" id="GO:0004312">
    <property type="term" value="F:fatty acid synthase activity"/>
    <property type="evidence" value="ECO:0007669"/>
    <property type="project" value="TreeGrafter"/>
</dbReference>
<dbReference type="GO" id="GO:0008236">
    <property type="term" value="F:serine-type peptidase activity"/>
    <property type="evidence" value="ECO:0007669"/>
    <property type="project" value="InterPro"/>
</dbReference>
<evidence type="ECO:0000256" key="2">
    <source>
        <dbReference type="ARBA" id="ARBA00005466"/>
    </source>
</evidence>
<dbReference type="InterPro" id="IPR020806">
    <property type="entry name" value="PKS_PP-bd"/>
</dbReference>
<dbReference type="InterPro" id="IPR016036">
    <property type="entry name" value="Malonyl_transacylase_ACP-bd"/>
</dbReference>
<dbReference type="GO" id="GO:0006508">
    <property type="term" value="P:proteolysis"/>
    <property type="evidence" value="ECO:0007669"/>
    <property type="project" value="InterPro"/>
</dbReference>
<dbReference type="InterPro" id="IPR036318">
    <property type="entry name" value="FAD-bd_PCMH-like_sf"/>
</dbReference>
<keyword evidence="4" id="KW-0597">Phosphoprotein</keyword>
<feature type="domain" description="PKS/mFAS DH" evidence="13">
    <location>
        <begin position="1285"/>
        <end position="1589"/>
    </location>
</feature>
<dbReference type="GO" id="GO:0004315">
    <property type="term" value="F:3-oxoacyl-[acyl-carrier-protein] synthase activity"/>
    <property type="evidence" value="ECO:0007669"/>
    <property type="project" value="InterPro"/>
</dbReference>
<dbReference type="InterPro" id="IPR042104">
    <property type="entry name" value="PKS_dehydratase_sf"/>
</dbReference>
<feature type="active site" description="Proton acceptor; for dehydratase activity" evidence="8">
    <location>
        <position position="1320"/>
    </location>
</feature>
<dbReference type="GO" id="GO:0031177">
    <property type="term" value="F:phosphopantetheine binding"/>
    <property type="evidence" value="ECO:0007669"/>
    <property type="project" value="InterPro"/>
</dbReference>
<dbReference type="Gene3D" id="3.40.50.150">
    <property type="entry name" value="Vaccinia Virus protein VP39"/>
    <property type="match status" value="1"/>
</dbReference>
<feature type="domain" description="Ketosynthase family 3 (KS3)" evidence="12">
    <location>
        <begin position="376"/>
        <end position="801"/>
    </location>
</feature>
<dbReference type="Pfam" id="PF22621">
    <property type="entry name" value="CurL-like_PKS_C"/>
    <property type="match status" value="1"/>
</dbReference>
<dbReference type="InterPro" id="IPR006094">
    <property type="entry name" value="Oxid_FAD_bind_N"/>
</dbReference>
<feature type="domain" description="FAD-binding PCMH-type" evidence="11">
    <location>
        <begin position="2655"/>
        <end position="2831"/>
    </location>
</feature>
<dbReference type="GO" id="GO:0032259">
    <property type="term" value="P:methylation"/>
    <property type="evidence" value="ECO:0007669"/>
    <property type="project" value="UniProtKB-KW"/>
</dbReference>
<dbReference type="InterPro" id="IPR009081">
    <property type="entry name" value="PP-bd_ACP"/>
</dbReference>
<dbReference type="PROSITE" id="PS51387">
    <property type="entry name" value="FAD_PCMH"/>
    <property type="match status" value="1"/>
</dbReference>
<keyword evidence="6" id="KW-0808">Transferase</keyword>
<dbReference type="Gene3D" id="3.10.129.110">
    <property type="entry name" value="Polyketide synthase dehydratase"/>
    <property type="match status" value="1"/>
</dbReference>
<dbReference type="SMART" id="SM00825">
    <property type="entry name" value="PKS_KS"/>
    <property type="match status" value="1"/>
</dbReference>
<feature type="domain" description="Carrier" evidence="10">
    <location>
        <begin position="1867"/>
        <end position="1946"/>
    </location>
</feature>
<dbReference type="PROSITE" id="PS00606">
    <property type="entry name" value="KS3_1"/>
    <property type="match status" value="1"/>
</dbReference>
<dbReference type="InterPro" id="IPR013217">
    <property type="entry name" value="Methyltransf_12"/>
</dbReference>
<evidence type="ECO:0000313" key="14">
    <source>
        <dbReference type="EMBL" id="OMP81764.1"/>
    </source>
</evidence>
<dbReference type="InterPro" id="IPR014031">
    <property type="entry name" value="Ketoacyl_synth_C"/>
</dbReference>
<dbReference type="Gene3D" id="3.40.366.10">
    <property type="entry name" value="Malonyl-Coenzyme A Acyl Carrier Protein, domain 2"/>
    <property type="match status" value="3"/>
</dbReference>
<dbReference type="Pfam" id="PF08031">
    <property type="entry name" value="BBE"/>
    <property type="match status" value="1"/>
</dbReference>
<dbReference type="Pfam" id="PF00326">
    <property type="entry name" value="Peptidase_S9"/>
    <property type="match status" value="1"/>
</dbReference>
<dbReference type="InterPro" id="IPR014030">
    <property type="entry name" value="Ketoacyl_synth_N"/>
</dbReference>
<feature type="region of interest" description="C-terminal hotdog fold" evidence="8">
    <location>
        <begin position="1436"/>
        <end position="1589"/>
    </location>
</feature>
<dbReference type="Pfam" id="PF07859">
    <property type="entry name" value="Abhydrolase_3"/>
    <property type="match status" value="1"/>
</dbReference>
<reference evidence="14 15" key="1">
    <citation type="submission" date="2017-01" db="EMBL/GenBank/DDBJ databases">
        <title>Draft genome sequence of Diplodia seriata F98.1, a fungal species involved in grapevine trunk diseases.</title>
        <authorList>
            <person name="Robert-Siegwald G."/>
            <person name="Vallet J."/>
            <person name="Abou-Mansour E."/>
            <person name="Xu J."/>
            <person name="Rey P."/>
            <person name="Bertsch C."/>
            <person name="Rego C."/>
            <person name="Larignon P."/>
            <person name="Fontaine F."/>
            <person name="Lebrun M.-H."/>
        </authorList>
    </citation>
    <scope>NUCLEOTIDE SEQUENCE [LARGE SCALE GENOMIC DNA]</scope>
    <source>
        <strain evidence="14 15">F98.1</strain>
    </source>
</reference>
<keyword evidence="7" id="KW-0511">Multifunctional enzyme</keyword>
<gene>
    <name evidence="14" type="ORF">BK809_0002759</name>
</gene>
<dbReference type="PROSITE" id="PS52004">
    <property type="entry name" value="KS3_2"/>
    <property type="match status" value="1"/>
</dbReference>
<dbReference type="SUPFAM" id="SSF53901">
    <property type="entry name" value="Thiolase-like"/>
    <property type="match status" value="1"/>
</dbReference>
<dbReference type="SUPFAM" id="SSF52151">
    <property type="entry name" value="FabD/lysophospholipase-like"/>
    <property type="match status" value="2"/>
</dbReference>
<dbReference type="STRING" id="420778.A0A1S8B2Y8"/>
<dbReference type="Gene3D" id="3.30.70.3290">
    <property type="match status" value="1"/>
</dbReference>
<dbReference type="InterPro" id="IPR014043">
    <property type="entry name" value="Acyl_transferase_dom"/>
</dbReference>
<dbReference type="InterPro" id="IPR018201">
    <property type="entry name" value="Ketoacyl_synth_AS"/>
</dbReference>
<dbReference type="SUPFAM" id="SSF47336">
    <property type="entry name" value="ACP-like"/>
    <property type="match status" value="3"/>
</dbReference>
<dbReference type="GO" id="GO:0044550">
    <property type="term" value="P:secondary metabolite biosynthetic process"/>
    <property type="evidence" value="ECO:0007669"/>
    <property type="project" value="UniProtKB-ARBA"/>
</dbReference>
<dbReference type="Pfam" id="PF08242">
    <property type="entry name" value="Methyltransf_12"/>
    <property type="match status" value="1"/>
</dbReference>
<feature type="domain" description="Carrier" evidence="10">
    <location>
        <begin position="1756"/>
        <end position="1830"/>
    </location>
</feature>
<evidence type="ECO:0000256" key="8">
    <source>
        <dbReference type="PROSITE-ProRule" id="PRU01363"/>
    </source>
</evidence>
<dbReference type="Pfam" id="PF01565">
    <property type="entry name" value="FAD_binding_4"/>
    <property type="match status" value="1"/>
</dbReference>
<dbReference type="Pfam" id="PF18558">
    <property type="entry name" value="HTH_51"/>
    <property type="match status" value="1"/>
</dbReference>
<dbReference type="InterPro" id="IPR016166">
    <property type="entry name" value="FAD-bd_PCMH"/>
</dbReference>
<evidence type="ECO:0000256" key="4">
    <source>
        <dbReference type="ARBA" id="ARBA00022553"/>
    </source>
</evidence>
<comment type="similarity">
    <text evidence="2">Belongs to the oxygen-dependent FAD-linked oxidoreductase family.</text>
</comment>
<dbReference type="InterPro" id="IPR041068">
    <property type="entry name" value="HTH_51"/>
</dbReference>
<evidence type="ECO:0000259" key="10">
    <source>
        <dbReference type="PROSITE" id="PS50075"/>
    </source>
</evidence>
<dbReference type="SMART" id="SM00826">
    <property type="entry name" value="PKS_DH"/>
    <property type="match status" value="1"/>
</dbReference>
<dbReference type="GO" id="GO:0008168">
    <property type="term" value="F:methyltransferase activity"/>
    <property type="evidence" value="ECO:0007669"/>
    <property type="project" value="UniProtKB-KW"/>
</dbReference>
<dbReference type="InterPro" id="IPR016169">
    <property type="entry name" value="FAD-bd_PCMH_sub2"/>
</dbReference>
<dbReference type="Pfam" id="PF02801">
    <property type="entry name" value="Ketoacyl-synt_C"/>
    <property type="match status" value="1"/>
</dbReference>
<evidence type="ECO:0000256" key="9">
    <source>
        <dbReference type="SAM" id="MobiDB-lite"/>
    </source>
</evidence>
<dbReference type="InterPro" id="IPR049552">
    <property type="entry name" value="PKS_DH_N"/>
</dbReference>
<dbReference type="SUPFAM" id="SSF56176">
    <property type="entry name" value="FAD-binding/transporter-associated domain-like"/>
    <property type="match status" value="1"/>
</dbReference>
<evidence type="ECO:0000259" key="12">
    <source>
        <dbReference type="PROSITE" id="PS52004"/>
    </source>
</evidence>
<dbReference type="Gene3D" id="3.40.462.20">
    <property type="match status" value="1"/>
</dbReference>
<dbReference type="PANTHER" id="PTHR43775">
    <property type="entry name" value="FATTY ACID SYNTHASE"/>
    <property type="match status" value="1"/>
</dbReference>
<dbReference type="GO" id="GO:0016491">
    <property type="term" value="F:oxidoreductase activity"/>
    <property type="evidence" value="ECO:0007669"/>
    <property type="project" value="InterPro"/>
</dbReference>
<dbReference type="InterPro" id="IPR012951">
    <property type="entry name" value="BBE"/>
</dbReference>
<dbReference type="InterPro" id="IPR050091">
    <property type="entry name" value="PKS_NRPS_Biosynth_Enz"/>
</dbReference>
<keyword evidence="3" id="KW-0596">Phosphopantetheine</keyword>
<protein>
    <submittedName>
        <fullName evidence="14">Conidial yellow pigment biosynthesis polyketide synthase</fullName>
    </submittedName>
</protein>
<dbReference type="GO" id="GO:0006633">
    <property type="term" value="P:fatty acid biosynthetic process"/>
    <property type="evidence" value="ECO:0007669"/>
    <property type="project" value="InterPro"/>
</dbReference>
<dbReference type="Gene3D" id="3.40.50.1820">
    <property type="entry name" value="alpha/beta hydrolase"/>
    <property type="match status" value="1"/>
</dbReference>
<evidence type="ECO:0000256" key="3">
    <source>
        <dbReference type="ARBA" id="ARBA00022450"/>
    </source>
</evidence>
<dbReference type="Pfam" id="PF00550">
    <property type="entry name" value="PP-binding"/>
    <property type="match status" value="3"/>
</dbReference>
<keyword evidence="5" id="KW-0489">Methyltransferase</keyword>
<dbReference type="CDD" id="cd00833">
    <property type="entry name" value="PKS"/>
    <property type="match status" value="1"/>
</dbReference>
<feature type="active site" description="Proton donor; for dehydratase activity" evidence="8">
    <location>
        <position position="1499"/>
    </location>
</feature>
<dbReference type="SUPFAM" id="SSF53474">
    <property type="entry name" value="alpha/beta-Hydrolases"/>
    <property type="match status" value="1"/>
</dbReference>
<dbReference type="Pfam" id="PF00698">
    <property type="entry name" value="Acyl_transf_1"/>
    <property type="match status" value="1"/>
</dbReference>
<dbReference type="InterPro" id="IPR049900">
    <property type="entry name" value="PKS_mFAS_DH"/>
</dbReference>